<dbReference type="GO" id="GO:0016747">
    <property type="term" value="F:acyltransferase activity, transferring groups other than amino-acyl groups"/>
    <property type="evidence" value="ECO:0007669"/>
    <property type="project" value="InterPro"/>
</dbReference>
<dbReference type="InterPro" id="IPR050276">
    <property type="entry name" value="MshD_Acetyltransferase"/>
</dbReference>
<dbReference type="EMBL" id="DTGR01000199">
    <property type="protein sequence ID" value="HHS30537.1"/>
    <property type="molecule type" value="Genomic_DNA"/>
</dbReference>
<proteinExistence type="predicted"/>
<evidence type="ECO:0000313" key="2">
    <source>
        <dbReference type="EMBL" id="HHS30537.1"/>
    </source>
</evidence>
<comment type="caution">
    <text evidence="2">The sequence shown here is derived from an EMBL/GenBank/DDBJ whole genome shotgun (WGS) entry which is preliminary data.</text>
</comment>
<dbReference type="PROSITE" id="PS51186">
    <property type="entry name" value="GNAT"/>
    <property type="match status" value="1"/>
</dbReference>
<name>A0A7V6A5D3_9BACT</name>
<reference evidence="2" key="1">
    <citation type="journal article" date="2020" name="mSystems">
        <title>Genome- and Community-Level Interaction Insights into Carbon Utilization and Element Cycling Functions of Hydrothermarchaeota in Hydrothermal Sediment.</title>
        <authorList>
            <person name="Zhou Z."/>
            <person name="Liu Y."/>
            <person name="Xu W."/>
            <person name="Pan J."/>
            <person name="Luo Z.H."/>
            <person name="Li M."/>
        </authorList>
    </citation>
    <scope>NUCLEOTIDE SEQUENCE [LARGE SCALE GENOMIC DNA]</scope>
    <source>
        <strain evidence="2">SpSt-767</strain>
    </source>
</reference>
<protein>
    <submittedName>
        <fullName evidence="2">N-acetyltransferase</fullName>
    </submittedName>
</protein>
<accession>A0A7V6A5D3</accession>
<dbReference type="Gene3D" id="3.40.630.30">
    <property type="match status" value="1"/>
</dbReference>
<dbReference type="PANTHER" id="PTHR43617">
    <property type="entry name" value="L-AMINO ACID N-ACETYLTRANSFERASE"/>
    <property type="match status" value="1"/>
</dbReference>
<dbReference type="Pfam" id="PF00583">
    <property type="entry name" value="Acetyltransf_1"/>
    <property type="match status" value="1"/>
</dbReference>
<dbReference type="CDD" id="cd04301">
    <property type="entry name" value="NAT_SF"/>
    <property type="match status" value="1"/>
</dbReference>
<keyword evidence="2" id="KW-0808">Transferase</keyword>
<dbReference type="SUPFAM" id="SSF55729">
    <property type="entry name" value="Acyl-CoA N-acyltransferases (Nat)"/>
    <property type="match status" value="1"/>
</dbReference>
<evidence type="ECO:0000259" key="1">
    <source>
        <dbReference type="PROSITE" id="PS51186"/>
    </source>
</evidence>
<dbReference type="AlphaFoldDB" id="A0A7V6A5D3"/>
<feature type="domain" description="N-acetyltransferase" evidence="1">
    <location>
        <begin position="14"/>
        <end position="158"/>
    </location>
</feature>
<organism evidence="2">
    <name type="scientific">Desulfobacca acetoxidans</name>
    <dbReference type="NCBI Taxonomy" id="60893"/>
    <lineage>
        <taxon>Bacteria</taxon>
        <taxon>Pseudomonadati</taxon>
        <taxon>Thermodesulfobacteriota</taxon>
        <taxon>Desulfobaccia</taxon>
        <taxon>Desulfobaccales</taxon>
        <taxon>Desulfobaccaceae</taxon>
        <taxon>Desulfobacca</taxon>
    </lineage>
</organism>
<dbReference type="InterPro" id="IPR000182">
    <property type="entry name" value="GNAT_dom"/>
</dbReference>
<sequence>MNIILKEAPRHVGFGIRRALAQDLVRIQEIEDLAFGGQWDYFHFRASLDDIFLVAVDAATGDLVGFLVACCCKEARRGIILRVAVHPDYQGQGIATQLLEESFQELRNKGLEEVELDVDILKAGAQRLYEKMGFHVVATFSPDAEEDESYFLMRKKLGT</sequence>
<dbReference type="InterPro" id="IPR016181">
    <property type="entry name" value="Acyl_CoA_acyltransferase"/>
</dbReference>
<gene>
    <name evidence="2" type="ORF">ENV52_12655</name>
</gene>